<evidence type="ECO:0000313" key="1">
    <source>
        <dbReference type="EMBL" id="KAK8895263.1"/>
    </source>
</evidence>
<gene>
    <name evidence="1" type="ORF">M9Y10_023705</name>
</gene>
<dbReference type="Proteomes" id="UP001470230">
    <property type="component" value="Unassembled WGS sequence"/>
</dbReference>
<evidence type="ECO:0000313" key="2">
    <source>
        <dbReference type="Proteomes" id="UP001470230"/>
    </source>
</evidence>
<evidence type="ECO:0008006" key="3">
    <source>
        <dbReference type="Google" id="ProtNLM"/>
    </source>
</evidence>
<dbReference type="EMBL" id="JAPFFF010000003">
    <property type="protein sequence ID" value="KAK8895263.1"/>
    <property type="molecule type" value="Genomic_DNA"/>
</dbReference>
<reference evidence="1 2" key="1">
    <citation type="submission" date="2024-04" db="EMBL/GenBank/DDBJ databases">
        <title>Tritrichomonas musculus Genome.</title>
        <authorList>
            <person name="Alves-Ferreira E."/>
            <person name="Grigg M."/>
            <person name="Lorenzi H."/>
            <person name="Galac M."/>
        </authorList>
    </citation>
    <scope>NUCLEOTIDE SEQUENCE [LARGE SCALE GENOMIC DNA]</scope>
    <source>
        <strain evidence="1 2">EAF2021</strain>
    </source>
</reference>
<organism evidence="1 2">
    <name type="scientific">Tritrichomonas musculus</name>
    <dbReference type="NCBI Taxonomy" id="1915356"/>
    <lineage>
        <taxon>Eukaryota</taxon>
        <taxon>Metamonada</taxon>
        <taxon>Parabasalia</taxon>
        <taxon>Tritrichomonadida</taxon>
        <taxon>Tritrichomonadidae</taxon>
        <taxon>Tritrichomonas</taxon>
    </lineage>
</organism>
<keyword evidence="2" id="KW-1185">Reference proteome</keyword>
<dbReference type="InterPro" id="IPR036770">
    <property type="entry name" value="Ankyrin_rpt-contain_sf"/>
</dbReference>
<name>A0ABR2KWN3_9EUKA</name>
<protein>
    <recommendedName>
        <fullName evidence="3">DUF3447 domain-containing protein</fullName>
    </recommendedName>
</protein>
<accession>A0ABR2KWN3</accession>
<proteinExistence type="predicted"/>
<comment type="caution">
    <text evidence="1">The sequence shown here is derived from an EMBL/GenBank/DDBJ whole genome shotgun (WGS) entry which is preliminary data.</text>
</comment>
<dbReference type="SUPFAM" id="SSF48403">
    <property type="entry name" value="Ankyrin repeat"/>
    <property type="match status" value="1"/>
</dbReference>
<sequence length="457" mass="55349">MYIKNYVNEKKQMYEKLQIFISSTSDQDNFSNLYQIINIQADVEEFRLFLHLIGEIAKYYHADSQFFRKIEQILAELKEFMKQTFSNHELFNIFKGNKRIILFLLESDIITIDESIFKEILDKIYKENENQNENGKDFIFDDYSDEQGSDILESIYSGDYNWIEREFEHDDNEEEDDYEDEDEFYITLEEKNDEREPKKRQTKNKDFLYFFYPEIKGYLNAWQMRQIEKKLNLKIGQFTIDEFKEKRKIGENGSYICELIRQDSIEEFVSYVTRTNYSINSQVPHSIFETNSFLVKNDPSLIEYAAFFGSIQIIRYLQFNKVILKPSLWMYAIHSNNAELIHFLEENHVQPPENNYDNCLEESIKCHHNDIAQYIYENLMDYKSKINDLQNNFDHNFLAYCFRYYNFGLWPEEMSNHFIFFYLCKYNYFNLVKLFVNEMNIDLNSEIEINVILYKLS</sequence>